<protein>
    <submittedName>
        <fullName evidence="8">TolC family protein</fullName>
    </submittedName>
</protein>
<keyword evidence="3" id="KW-0813">Transport</keyword>
<keyword evidence="4" id="KW-1134">Transmembrane beta strand</keyword>
<dbReference type="InterPro" id="IPR003423">
    <property type="entry name" value="OMP_efflux"/>
</dbReference>
<dbReference type="Gene3D" id="1.20.1600.10">
    <property type="entry name" value="Outer membrane efflux proteins (OEP)"/>
    <property type="match status" value="1"/>
</dbReference>
<evidence type="ECO:0000256" key="4">
    <source>
        <dbReference type="ARBA" id="ARBA00022452"/>
    </source>
</evidence>
<reference evidence="8" key="1">
    <citation type="submission" date="2020-10" db="EMBL/GenBank/DDBJ databases">
        <authorList>
            <person name="Gilroy R."/>
        </authorList>
    </citation>
    <scope>NUCLEOTIDE SEQUENCE</scope>
    <source>
        <strain evidence="8">CHK154-7741</strain>
    </source>
</reference>
<evidence type="ECO:0000256" key="6">
    <source>
        <dbReference type="ARBA" id="ARBA00023136"/>
    </source>
</evidence>
<dbReference type="GO" id="GO:0015288">
    <property type="term" value="F:porin activity"/>
    <property type="evidence" value="ECO:0007669"/>
    <property type="project" value="TreeGrafter"/>
</dbReference>
<dbReference type="EMBL" id="DVOD01000025">
    <property type="protein sequence ID" value="HIU92184.1"/>
    <property type="molecule type" value="Genomic_DNA"/>
</dbReference>
<evidence type="ECO:0000313" key="9">
    <source>
        <dbReference type="Proteomes" id="UP000886748"/>
    </source>
</evidence>
<dbReference type="GO" id="GO:0009279">
    <property type="term" value="C:cell outer membrane"/>
    <property type="evidence" value="ECO:0007669"/>
    <property type="project" value="UniProtKB-SubCell"/>
</dbReference>
<accession>A0A9D1SR66</accession>
<dbReference type="PANTHER" id="PTHR30026">
    <property type="entry name" value="OUTER MEMBRANE PROTEIN TOLC"/>
    <property type="match status" value="1"/>
</dbReference>
<dbReference type="GO" id="GO:0015562">
    <property type="term" value="F:efflux transmembrane transporter activity"/>
    <property type="evidence" value="ECO:0007669"/>
    <property type="project" value="InterPro"/>
</dbReference>
<dbReference type="Pfam" id="PF02321">
    <property type="entry name" value="OEP"/>
    <property type="match status" value="2"/>
</dbReference>
<evidence type="ECO:0000256" key="7">
    <source>
        <dbReference type="ARBA" id="ARBA00023237"/>
    </source>
</evidence>
<dbReference type="InterPro" id="IPR051906">
    <property type="entry name" value="TolC-like"/>
</dbReference>
<keyword evidence="6" id="KW-0472">Membrane</keyword>
<gene>
    <name evidence="8" type="ORF">IAD26_03500</name>
</gene>
<dbReference type="Proteomes" id="UP000886748">
    <property type="component" value="Unassembled WGS sequence"/>
</dbReference>
<keyword evidence="7" id="KW-0998">Cell outer membrane</keyword>
<evidence type="ECO:0000256" key="3">
    <source>
        <dbReference type="ARBA" id="ARBA00022448"/>
    </source>
</evidence>
<dbReference type="GO" id="GO:1990281">
    <property type="term" value="C:efflux pump complex"/>
    <property type="evidence" value="ECO:0007669"/>
    <property type="project" value="TreeGrafter"/>
</dbReference>
<dbReference type="PANTHER" id="PTHR30026:SF20">
    <property type="entry name" value="OUTER MEMBRANE PROTEIN TOLC"/>
    <property type="match status" value="1"/>
</dbReference>
<name>A0A9D1SR66_9CLOT</name>
<organism evidence="8 9">
    <name type="scientific">Candidatus Limenecus avicola</name>
    <dbReference type="NCBI Taxonomy" id="2840847"/>
    <lineage>
        <taxon>Bacteria</taxon>
        <taxon>Bacillati</taxon>
        <taxon>Bacillota</taxon>
        <taxon>Clostridia</taxon>
        <taxon>Eubacteriales</taxon>
        <taxon>Clostridiaceae</taxon>
        <taxon>Clostridiaceae incertae sedis</taxon>
        <taxon>Candidatus Limenecus</taxon>
    </lineage>
</organism>
<dbReference type="AlphaFoldDB" id="A0A9D1SR66"/>
<evidence type="ECO:0000313" key="8">
    <source>
        <dbReference type="EMBL" id="HIU92184.1"/>
    </source>
</evidence>
<sequence>MKKLILIFLINFFIALPVLAQESEDGLIWNYRSDRFLESLKEGHGIYDEATQRDLDKQIKEGLDINLIPVDLETCIKVALKNNYDIKIAATNAQEAKWLYARAVADLIPDFYYRYQIQALNGEFLVGDILPRVIRQNPIYSGITIDYPLGNGTIFYNMASQSNLYQAQKHNVKYTQSELLLKTTLFYYELLEAKLNIEVLLSNLRDRHEQLKLMQARYQIGIGSKYDILRADAQYADAKQELISALNTLRLQQAKLSNIMGVEVTLTLYPFEHGAQPRELIEKKNNIDCLYNVALQTREDIKTKRAQIRSLVNLKNKNYADFFPYVELTYEFAKVGVTGNTSLRTNHTWSLNVTVPLGKKMGVGTITQKNADLAKIKSARYELTNLERQVKESIVGSYYSSRTALERVEANKKQVAAADEGLKFSLVGFDVGQNTFIDVLTSQTEKTRARQQLISSVIAYNKAQAQLLFDTGIISPKTLLLNYRGLQNPNKTKMN</sequence>
<evidence type="ECO:0000256" key="2">
    <source>
        <dbReference type="ARBA" id="ARBA00007613"/>
    </source>
</evidence>
<comment type="caution">
    <text evidence="8">The sequence shown here is derived from an EMBL/GenBank/DDBJ whole genome shotgun (WGS) entry which is preliminary data.</text>
</comment>
<reference evidence="8" key="2">
    <citation type="journal article" date="2021" name="PeerJ">
        <title>Extensive microbial diversity within the chicken gut microbiome revealed by metagenomics and culture.</title>
        <authorList>
            <person name="Gilroy R."/>
            <person name="Ravi A."/>
            <person name="Getino M."/>
            <person name="Pursley I."/>
            <person name="Horton D.L."/>
            <person name="Alikhan N.F."/>
            <person name="Baker D."/>
            <person name="Gharbi K."/>
            <person name="Hall N."/>
            <person name="Watson M."/>
            <person name="Adriaenssens E.M."/>
            <person name="Foster-Nyarko E."/>
            <person name="Jarju S."/>
            <person name="Secka A."/>
            <person name="Antonio M."/>
            <person name="Oren A."/>
            <person name="Chaudhuri R.R."/>
            <person name="La Ragione R."/>
            <person name="Hildebrand F."/>
            <person name="Pallen M.J."/>
        </authorList>
    </citation>
    <scope>NUCLEOTIDE SEQUENCE</scope>
    <source>
        <strain evidence="8">CHK154-7741</strain>
    </source>
</reference>
<evidence type="ECO:0000256" key="5">
    <source>
        <dbReference type="ARBA" id="ARBA00022692"/>
    </source>
</evidence>
<evidence type="ECO:0000256" key="1">
    <source>
        <dbReference type="ARBA" id="ARBA00004442"/>
    </source>
</evidence>
<comment type="similarity">
    <text evidence="2">Belongs to the outer membrane factor (OMF) (TC 1.B.17) family.</text>
</comment>
<dbReference type="SUPFAM" id="SSF56954">
    <property type="entry name" value="Outer membrane efflux proteins (OEP)"/>
    <property type="match status" value="1"/>
</dbReference>
<proteinExistence type="inferred from homology"/>
<comment type="subcellular location">
    <subcellularLocation>
        <location evidence="1">Cell outer membrane</location>
    </subcellularLocation>
</comment>
<keyword evidence="5" id="KW-0812">Transmembrane</keyword>